<keyword evidence="1" id="KW-0812">Transmembrane</keyword>
<proteinExistence type="predicted"/>
<dbReference type="InterPro" id="IPR049458">
    <property type="entry name" value="EpsG-like"/>
</dbReference>
<keyword evidence="1" id="KW-0472">Membrane</keyword>
<comment type="caution">
    <text evidence="2">The sequence shown here is derived from an EMBL/GenBank/DDBJ whole genome shotgun (WGS) entry which is preliminary data.</text>
</comment>
<feature type="transmembrane region" description="Helical" evidence="1">
    <location>
        <begin position="197"/>
        <end position="215"/>
    </location>
</feature>
<feature type="transmembrane region" description="Helical" evidence="1">
    <location>
        <begin position="6"/>
        <end position="25"/>
    </location>
</feature>
<evidence type="ECO:0000313" key="2">
    <source>
        <dbReference type="EMBL" id="MBW7456961.1"/>
    </source>
</evidence>
<dbReference type="EMBL" id="JAHZIK010000712">
    <property type="protein sequence ID" value="MBW7456961.1"/>
    <property type="molecule type" value="Genomic_DNA"/>
</dbReference>
<name>A0ABS7C8E2_9BACL</name>
<dbReference type="Pfam" id="PF14897">
    <property type="entry name" value="EpsG"/>
    <property type="match status" value="1"/>
</dbReference>
<protein>
    <submittedName>
        <fullName evidence="2">EpsG family protein</fullName>
    </submittedName>
</protein>
<feature type="transmembrane region" description="Helical" evidence="1">
    <location>
        <begin position="243"/>
        <end position="260"/>
    </location>
</feature>
<dbReference type="RefSeq" id="WP_210038014.1">
    <property type="nucleotide sequence ID" value="NZ_JBHLVU010000022.1"/>
</dbReference>
<feature type="transmembrane region" description="Helical" evidence="1">
    <location>
        <begin position="267"/>
        <end position="287"/>
    </location>
</feature>
<feature type="transmembrane region" description="Helical" evidence="1">
    <location>
        <begin position="37"/>
        <end position="56"/>
    </location>
</feature>
<evidence type="ECO:0000256" key="1">
    <source>
        <dbReference type="SAM" id="Phobius"/>
    </source>
</evidence>
<keyword evidence="3" id="KW-1185">Reference proteome</keyword>
<feature type="transmembrane region" description="Helical" evidence="1">
    <location>
        <begin position="168"/>
        <end position="190"/>
    </location>
</feature>
<feature type="transmembrane region" description="Helical" evidence="1">
    <location>
        <begin position="293"/>
        <end position="312"/>
    </location>
</feature>
<accession>A0ABS7C8E2</accession>
<reference evidence="2 3" key="1">
    <citation type="submission" date="2021-07" db="EMBL/GenBank/DDBJ databases">
        <title>Paenibacillus radiodurans sp. nov., isolated from the southeastern edge of Tengger Desert.</title>
        <authorList>
            <person name="Zhang G."/>
        </authorList>
    </citation>
    <scope>NUCLEOTIDE SEQUENCE [LARGE SCALE GENOMIC DNA]</scope>
    <source>
        <strain evidence="2 3">CCM 7311</strain>
    </source>
</reference>
<feature type="transmembrane region" description="Helical" evidence="1">
    <location>
        <begin position="128"/>
        <end position="156"/>
    </location>
</feature>
<gene>
    <name evidence="2" type="ORF">K0U00_23280</name>
</gene>
<organism evidence="2 3">
    <name type="scientific">Paenibacillus sepulcri</name>
    <dbReference type="NCBI Taxonomy" id="359917"/>
    <lineage>
        <taxon>Bacteria</taxon>
        <taxon>Bacillati</taxon>
        <taxon>Bacillota</taxon>
        <taxon>Bacilli</taxon>
        <taxon>Bacillales</taxon>
        <taxon>Paenibacillaceae</taxon>
        <taxon>Paenibacillus</taxon>
    </lineage>
</organism>
<dbReference type="Proteomes" id="UP001519887">
    <property type="component" value="Unassembled WGS sequence"/>
</dbReference>
<sequence length="357" mass="40907">MSILWMNLLLVFAFGWMARYFAVPSPSGPAMVSPNKLMAALAAFTLILVAGLRINIGDTFFYMHSYRETDFRWDYVVQQKDIGFNLFQMVLKNFSADPQTLIFATALITNALIVVVLYRYTRLFELGLYLYITSGAFLVSMNGIRQYLAAAIVFAASKYLFEGSMYKYMMVVLAASFFHQSALIMVPLYFIVRRKAWTGTTFGMLLVAIAIVFGYNEFSELLFSALKDTQYGEYSTFSEGGANVLRVLINAVPLVIAYLGREKLRETFAHADIVVNLSLLGFILMVISTQNWIFARMAIYFTLYQIILMTLVVKGFREKDQKLIYYAIVVLYLIFFFYESVITLGLDYQSNYLNWPF</sequence>
<feature type="transmembrane region" description="Helical" evidence="1">
    <location>
        <begin position="101"/>
        <end position="121"/>
    </location>
</feature>
<feature type="transmembrane region" description="Helical" evidence="1">
    <location>
        <begin position="324"/>
        <end position="346"/>
    </location>
</feature>
<keyword evidence="1" id="KW-1133">Transmembrane helix</keyword>
<evidence type="ECO:0000313" key="3">
    <source>
        <dbReference type="Proteomes" id="UP001519887"/>
    </source>
</evidence>